<gene>
    <name evidence="4" type="ORF">GCM10007028_08040</name>
</gene>
<evidence type="ECO:0000313" key="4">
    <source>
        <dbReference type="EMBL" id="GGZ73243.1"/>
    </source>
</evidence>
<dbReference type="Proteomes" id="UP000636004">
    <property type="component" value="Unassembled WGS sequence"/>
</dbReference>
<keyword evidence="1" id="KW-0378">Hydrolase</keyword>
<accession>A0A918QUJ2</accession>
<dbReference type="AlphaFoldDB" id="A0A918QUJ2"/>
<dbReference type="GO" id="GO:0016787">
    <property type="term" value="F:hydrolase activity"/>
    <property type="evidence" value="ECO:0007669"/>
    <property type="project" value="UniProtKB-KW"/>
</dbReference>
<feature type="domain" description="BD-FAE-like" evidence="3">
    <location>
        <begin position="58"/>
        <end position="260"/>
    </location>
</feature>
<dbReference type="RefSeq" id="WP_189359492.1">
    <property type="nucleotide sequence ID" value="NZ_BMWZ01000002.1"/>
</dbReference>
<evidence type="ECO:0000256" key="1">
    <source>
        <dbReference type="ARBA" id="ARBA00022801"/>
    </source>
</evidence>
<dbReference type="SUPFAM" id="SSF53474">
    <property type="entry name" value="alpha/beta-Hydrolases"/>
    <property type="match status" value="1"/>
</dbReference>
<evidence type="ECO:0000256" key="2">
    <source>
        <dbReference type="SAM" id="SignalP"/>
    </source>
</evidence>
<keyword evidence="5" id="KW-1185">Reference proteome</keyword>
<proteinExistence type="predicted"/>
<dbReference type="InterPro" id="IPR049492">
    <property type="entry name" value="BD-FAE-like_dom"/>
</dbReference>
<dbReference type="PANTHER" id="PTHR48081:SF6">
    <property type="entry name" value="PEPTIDASE S9 PROLYL OLIGOPEPTIDASE CATALYTIC DOMAIN-CONTAINING PROTEIN"/>
    <property type="match status" value="1"/>
</dbReference>
<feature type="signal peptide" evidence="2">
    <location>
        <begin position="1"/>
        <end position="19"/>
    </location>
</feature>
<organism evidence="4 5">
    <name type="scientific">Algibacter mikhailovii</name>
    <dbReference type="NCBI Taxonomy" id="425498"/>
    <lineage>
        <taxon>Bacteria</taxon>
        <taxon>Pseudomonadati</taxon>
        <taxon>Bacteroidota</taxon>
        <taxon>Flavobacteriia</taxon>
        <taxon>Flavobacteriales</taxon>
        <taxon>Flavobacteriaceae</taxon>
        <taxon>Algibacter</taxon>
    </lineage>
</organism>
<dbReference type="EMBL" id="BMWZ01000002">
    <property type="protein sequence ID" value="GGZ73243.1"/>
    <property type="molecule type" value="Genomic_DNA"/>
</dbReference>
<dbReference type="PANTHER" id="PTHR48081">
    <property type="entry name" value="AB HYDROLASE SUPERFAMILY PROTEIN C4A8.06C"/>
    <property type="match status" value="1"/>
</dbReference>
<comment type="caution">
    <text evidence="4">The sequence shown here is derived from an EMBL/GenBank/DDBJ whole genome shotgun (WGS) entry which is preliminary data.</text>
</comment>
<sequence>MRLIGVLFGFLFMISSVFSQDQVVQLWDDIPNSQETDEKEDVKQGDILKIYTVKTPTLEIYVPAKRHATDKAVVICPGGGYHFLSYDWEGTDVAKWFNSKGITAFVLKYRLPTSKSLKTAHEAPLQDAQRAMRWVRAHAEDYDINPNKIGVIGFSAGGHLASTLGTRFDAPNTFKEQPLDTISARPDFMALIYPVITMKQGFVHMGSRDRLLGKSPNQALITKYSNELQVSKKTPPTFLVHSSDDHAVPVENSIKFYSALKSEGVDAELHIYPYGKHGYSLAINKGRLQTWTDRMDDWLRSF</sequence>
<feature type="chain" id="PRO_5038138471" description="BD-FAE-like domain-containing protein" evidence="2">
    <location>
        <begin position="20"/>
        <end position="302"/>
    </location>
</feature>
<reference evidence="4" key="1">
    <citation type="journal article" date="2014" name="Int. J. Syst. Evol. Microbiol.">
        <title>Complete genome sequence of Corynebacterium casei LMG S-19264T (=DSM 44701T), isolated from a smear-ripened cheese.</title>
        <authorList>
            <consortium name="US DOE Joint Genome Institute (JGI-PGF)"/>
            <person name="Walter F."/>
            <person name="Albersmeier A."/>
            <person name="Kalinowski J."/>
            <person name="Ruckert C."/>
        </authorList>
    </citation>
    <scope>NUCLEOTIDE SEQUENCE</scope>
    <source>
        <strain evidence="4">KCTC 12710</strain>
    </source>
</reference>
<evidence type="ECO:0000259" key="3">
    <source>
        <dbReference type="Pfam" id="PF20434"/>
    </source>
</evidence>
<protein>
    <recommendedName>
        <fullName evidence="3">BD-FAE-like domain-containing protein</fullName>
    </recommendedName>
</protein>
<dbReference type="Pfam" id="PF20434">
    <property type="entry name" value="BD-FAE"/>
    <property type="match status" value="1"/>
</dbReference>
<reference evidence="4" key="2">
    <citation type="submission" date="2020-09" db="EMBL/GenBank/DDBJ databases">
        <authorList>
            <person name="Sun Q."/>
            <person name="Kim S."/>
        </authorList>
    </citation>
    <scope>NUCLEOTIDE SEQUENCE</scope>
    <source>
        <strain evidence="4">KCTC 12710</strain>
    </source>
</reference>
<dbReference type="InterPro" id="IPR029058">
    <property type="entry name" value="AB_hydrolase_fold"/>
</dbReference>
<evidence type="ECO:0000313" key="5">
    <source>
        <dbReference type="Proteomes" id="UP000636004"/>
    </source>
</evidence>
<dbReference type="InterPro" id="IPR050300">
    <property type="entry name" value="GDXG_lipolytic_enzyme"/>
</dbReference>
<dbReference type="Gene3D" id="3.40.50.1820">
    <property type="entry name" value="alpha/beta hydrolase"/>
    <property type="match status" value="1"/>
</dbReference>
<name>A0A918QUJ2_9FLAO</name>
<keyword evidence="2" id="KW-0732">Signal</keyword>